<feature type="domain" description="RRM" evidence="3">
    <location>
        <begin position="313"/>
        <end position="391"/>
    </location>
</feature>
<dbReference type="Gene3D" id="3.30.70.330">
    <property type="match status" value="1"/>
</dbReference>
<organism evidence="5 6">
    <name type="scientific">Castilleja foliolosa</name>
    <dbReference type="NCBI Taxonomy" id="1961234"/>
    <lineage>
        <taxon>Eukaryota</taxon>
        <taxon>Viridiplantae</taxon>
        <taxon>Streptophyta</taxon>
        <taxon>Embryophyta</taxon>
        <taxon>Tracheophyta</taxon>
        <taxon>Spermatophyta</taxon>
        <taxon>Magnoliopsida</taxon>
        <taxon>eudicotyledons</taxon>
        <taxon>Gunneridae</taxon>
        <taxon>Pentapetalae</taxon>
        <taxon>asterids</taxon>
        <taxon>lamiids</taxon>
        <taxon>Lamiales</taxon>
        <taxon>Orobanchaceae</taxon>
        <taxon>Pedicularideae</taxon>
        <taxon>Castillejinae</taxon>
        <taxon>Castilleja</taxon>
    </lineage>
</organism>
<evidence type="ECO:0000256" key="1">
    <source>
        <dbReference type="ARBA" id="ARBA00022884"/>
    </source>
</evidence>
<dbReference type="GO" id="GO:0003723">
    <property type="term" value="F:RNA binding"/>
    <property type="evidence" value="ECO:0007669"/>
    <property type="project" value="UniProtKB-UniRule"/>
</dbReference>
<dbReference type="PANTHER" id="PTHR10693:SF20">
    <property type="entry name" value="AT27578P"/>
    <property type="match status" value="1"/>
</dbReference>
<evidence type="ECO:0000256" key="2">
    <source>
        <dbReference type="PROSITE-ProRule" id="PRU00176"/>
    </source>
</evidence>
<keyword evidence="1 2" id="KW-0694">RNA-binding</keyword>
<accession>A0ABD3EJ53</accession>
<dbReference type="PROSITE" id="PS50102">
    <property type="entry name" value="RRM"/>
    <property type="match status" value="1"/>
</dbReference>
<reference evidence="6" key="1">
    <citation type="journal article" date="2024" name="IScience">
        <title>Strigolactones Initiate the Formation of Haustorium-like Structures in Castilleja.</title>
        <authorList>
            <person name="Buerger M."/>
            <person name="Peterson D."/>
            <person name="Chory J."/>
        </authorList>
    </citation>
    <scope>NUCLEOTIDE SEQUENCE [LARGE SCALE GENOMIC DNA]</scope>
</reference>
<name>A0ABD3EJ53_9LAMI</name>
<evidence type="ECO:0000259" key="4">
    <source>
        <dbReference type="PROSITE" id="PS50177"/>
    </source>
</evidence>
<feature type="domain" description="NTF2" evidence="4">
    <location>
        <begin position="12"/>
        <end position="128"/>
    </location>
</feature>
<dbReference type="SMART" id="SM00360">
    <property type="entry name" value="RRM"/>
    <property type="match status" value="1"/>
</dbReference>
<dbReference type="FunFam" id="3.10.450.50:FF:000003">
    <property type="entry name" value="Nuclear transport factor 2 family protein"/>
    <property type="match status" value="1"/>
</dbReference>
<dbReference type="Gene3D" id="3.10.450.50">
    <property type="match status" value="1"/>
</dbReference>
<dbReference type="CDD" id="cd00780">
    <property type="entry name" value="NTF2"/>
    <property type="match status" value="1"/>
</dbReference>
<dbReference type="PROSITE" id="PS50177">
    <property type="entry name" value="NTF2_DOMAIN"/>
    <property type="match status" value="1"/>
</dbReference>
<sequence length="442" mass="46166">MAANVPPRPCDVADAFVKQYYAILSKYPENAHKFYAETSLLGWPGSDGVITPVTTLSAISDKILSSNYKNCIAEVSTVDAQASHDGGVIVSVTGSFLEKDEVATIFVQSFFLARQEKGFFILNDILRVLDAPTLQKPDVSVSENTDAKVVLSASLDALDEKPASNGNVAPVVLALSGNVPLVAEPISNANVSPVVAPAANVNVSSAVASVEKETAPLSVAPAANKTVPSAAAVASNVAVKITYATMVAKTTPVGAPVTPPKAPVPLANGAPKASTPPLANGAPKPLALTTKVTTKSTTGGNSAPNTNARPEVRAIYVGNLPIDVTKQKVAEVMKQFGPVRRHPDSVQLRKHSDGFCCAFVEFETPDSARVAVEAHNVKFGEKLAYIAHKKSTYNRDQGLLQGVGFETATKTSRTGLGLINGARGLLQGLGIETTMETSRAEL</sequence>
<dbReference type="InterPro" id="IPR032710">
    <property type="entry name" value="NTF2-like_dom_sf"/>
</dbReference>
<dbReference type="SUPFAM" id="SSF54928">
    <property type="entry name" value="RNA-binding domain, RBD"/>
    <property type="match status" value="1"/>
</dbReference>
<comment type="caution">
    <text evidence="5">The sequence shown here is derived from an EMBL/GenBank/DDBJ whole genome shotgun (WGS) entry which is preliminary data.</text>
</comment>
<evidence type="ECO:0000313" key="6">
    <source>
        <dbReference type="Proteomes" id="UP001632038"/>
    </source>
</evidence>
<dbReference type="InterPro" id="IPR002075">
    <property type="entry name" value="NTF2_dom"/>
</dbReference>
<dbReference type="Pfam" id="PF02136">
    <property type="entry name" value="NTF2"/>
    <property type="match status" value="1"/>
</dbReference>
<dbReference type="Proteomes" id="UP001632038">
    <property type="component" value="Unassembled WGS sequence"/>
</dbReference>
<dbReference type="Pfam" id="PF00076">
    <property type="entry name" value="RRM_1"/>
    <property type="match status" value="1"/>
</dbReference>
<evidence type="ECO:0000313" key="5">
    <source>
        <dbReference type="EMBL" id="KAL3654306.1"/>
    </source>
</evidence>
<evidence type="ECO:0000259" key="3">
    <source>
        <dbReference type="PROSITE" id="PS50102"/>
    </source>
</evidence>
<dbReference type="InterPro" id="IPR018222">
    <property type="entry name" value="Nuclear_transport_factor_2_euk"/>
</dbReference>
<dbReference type="GO" id="GO:0005737">
    <property type="term" value="C:cytoplasm"/>
    <property type="evidence" value="ECO:0007669"/>
    <property type="project" value="UniProtKB-ARBA"/>
</dbReference>
<dbReference type="EMBL" id="JAVIJP010000005">
    <property type="protein sequence ID" value="KAL3654306.1"/>
    <property type="molecule type" value="Genomic_DNA"/>
</dbReference>
<keyword evidence="6" id="KW-1185">Reference proteome</keyword>
<dbReference type="CDD" id="cd00590">
    <property type="entry name" value="RRM_SF"/>
    <property type="match status" value="1"/>
</dbReference>
<proteinExistence type="predicted"/>
<dbReference type="InterPro" id="IPR035979">
    <property type="entry name" value="RBD_domain_sf"/>
</dbReference>
<dbReference type="InterPro" id="IPR012677">
    <property type="entry name" value="Nucleotide-bd_a/b_plait_sf"/>
</dbReference>
<dbReference type="InterPro" id="IPR039539">
    <property type="entry name" value="Ras_GTPase_bind_prot"/>
</dbReference>
<dbReference type="AlphaFoldDB" id="A0ABD3EJ53"/>
<dbReference type="PANTHER" id="PTHR10693">
    <property type="entry name" value="RAS GTPASE-ACTIVATING PROTEIN-BINDING PROTEIN"/>
    <property type="match status" value="1"/>
</dbReference>
<protein>
    <submittedName>
        <fullName evidence="5">Uncharacterized protein</fullName>
    </submittedName>
</protein>
<gene>
    <name evidence="5" type="ORF">CASFOL_003987</name>
</gene>
<dbReference type="InterPro" id="IPR000504">
    <property type="entry name" value="RRM_dom"/>
</dbReference>
<dbReference type="SUPFAM" id="SSF54427">
    <property type="entry name" value="NTF2-like"/>
    <property type="match status" value="1"/>
</dbReference>